<protein>
    <submittedName>
        <fullName evidence="5">ABC transporter ATP-binding protein</fullName>
    </submittedName>
</protein>
<keyword evidence="6" id="KW-1185">Reference proteome</keyword>
<keyword evidence="3" id="KW-0547">Nucleotide-binding</keyword>
<name>A0A7G9T4A7_9LACO</name>
<evidence type="ECO:0000313" key="6">
    <source>
        <dbReference type="Proteomes" id="UP000515800"/>
    </source>
</evidence>
<sequence length="162" mass="18353">MNFIQACLGDYDTFIFDEPTSGVDVESAVIMMKIIKEIKSRGAAILLTSHNIEELQEASDYIYFINQGVIEQAGTVKEILSYSRHDATVEYVLVPQSIEKMAAYLDESAENDYYIHENVIVMAFSNINAMNCFLKSLVFNNIILIEIYQSNKKLKDVLFAAD</sequence>
<accession>A0A7G9T4A7</accession>
<evidence type="ECO:0000256" key="4">
    <source>
        <dbReference type="ARBA" id="ARBA00022840"/>
    </source>
</evidence>
<proteinExistence type="inferred from homology"/>
<keyword evidence="4 5" id="KW-0067">ATP-binding</keyword>
<reference evidence="5 6" key="1">
    <citation type="submission" date="2020-08" db="EMBL/GenBank/DDBJ databases">
        <title>Genome sequence of Weissella diestrammenae KACC 16890T.</title>
        <authorList>
            <person name="Hyun D.-W."/>
            <person name="Bae J.-W."/>
        </authorList>
    </citation>
    <scope>NUCLEOTIDE SEQUENCE [LARGE SCALE GENOMIC DNA]</scope>
    <source>
        <strain evidence="5 6">KACC 16890</strain>
    </source>
</reference>
<evidence type="ECO:0000256" key="3">
    <source>
        <dbReference type="ARBA" id="ARBA00022741"/>
    </source>
</evidence>
<dbReference type="PANTHER" id="PTHR42711">
    <property type="entry name" value="ABC TRANSPORTER ATP-BINDING PROTEIN"/>
    <property type="match status" value="1"/>
</dbReference>
<dbReference type="EMBL" id="CP060724">
    <property type="protein sequence ID" value="QNN74932.1"/>
    <property type="molecule type" value="Genomic_DNA"/>
</dbReference>
<keyword evidence="2" id="KW-0813">Transport</keyword>
<comment type="similarity">
    <text evidence="1">Belongs to the ABC transporter superfamily.</text>
</comment>
<dbReference type="InterPro" id="IPR050763">
    <property type="entry name" value="ABC_transporter_ATP-binding"/>
</dbReference>
<evidence type="ECO:0000256" key="2">
    <source>
        <dbReference type="ARBA" id="ARBA00022448"/>
    </source>
</evidence>
<dbReference type="PANTHER" id="PTHR42711:SF5">
    <property type="entry name" value="ABC TRANSPORTER ATP-BINDING PROTEIN NATA"/>
    <property type="match status" value="1"/>
</dbReference>
<dbReference type="RefSeq" id="WP_187528767.1">
    <property type="nucleotide sequence ID" value="NZ_CP060724.1"/>
</dbReference>
<dbReference type="InterPro" id="IPR027417">
    <property type="entry name" value="P-loop_NTPase"/>
</dbReference>
<dbReference type="Gene3D" id="3.40.50.300">
    <property type="entry name" value="P-loop containing nucleotide triphosphate hydrolases"/>
    <property type="match status" value="1"/>
</dbReference>
<evidence type="ECO:0000256" key="1">
    <source>
        <dbReference type="ARBA" id="ARBA00005417"/>
    </source>
</evidence>
<dbReference type="GO" id="GO:0005524">
    <property type="term" value="F:ATP binding"/>
    <property type="evidence" value="ECO:0007669"/>
    <property type="project" value="UniProtKB-KW"/>
</dbReference>
<dbReference type="SUPFAM" id="SSF52540">
    <property type="entry name" value="P-loop containing nucleoside triphosphate hydrolases"/>
    <property type="match status" value="1"/>
</dbReference>
<dbReference type="KEGG" id="wdi:H9L19_05950"/>
<dbReference type="Proteomes" id="UP000515800">
    <property type="component" value="Chromosome"/>
</dbReference>
<dbReference type="AlphaFoldDB" id="A0A7G9T4A7"/>
<gene>
    <name evidence="5" type="ORF">H9L19_05950</name>
</gene>
<organism evidence="5 6">
    <name type="scientific">Weissella diestrammenae</name>
    <dbReference type="NCBI Taxonomy" id="1162633"/>
    <lineage>
        <taxon>Bacteria</taxon>
        <taxon>Bacillati</taxon>
        <taxon>Bacillota</taxon>
        <taxon>Bacilli</taxon>
        <taxon>Lactobacillales</taxon>
        <taxon>Lactobacillaceae</taxon>
        <taxon>Weissella</taxon>
    </lineage>
</organism>
<evidence type="ECO:0000313" key="5">
    <source>
        <dbReference type="EMBL" id="QNN74932.1"/>
    </source>
</evidence>